<proteinExistence type="predicted"/>
<reference evidence="2 3" key="1">
    <citation type="submission" date="2016-10" db="EMBL/GenBank/DDBJ databases">
        <authorList>
            <person name="de Groot N.N."/>
        </authorList>
    </citation>
    <scope>NUCLEOTIDE SEQUENCE [LARGE SCALE GENOMIC DNA]</scope>
    <source>
        <strain evidence="2 3">DSM 16199</strain>
    </source>
</reference>
<keyword evidence="3" id="KW-1185">Reference proteome</keyword>
<dbReference type="RefSeq" id="WP_245754147.1">
    <property type="nucleotide sequence ID" value="NZ_CP072994.1"/>
</dbReference>
<sequence length="204" mass="22153">MISRRALVFGLPLAAAGACSAPQTSSPPAMIASKRFAGLGPRVLTLYTMRSVSTGSGAHSSLLIDAPSQRVIFDPAGSFRHSTIAERNDVLFGVTPEVEAYYVSYHARETYYVIGQTVQVSDAVAEQALDLALTNGPVAQSFCTNSTARLMRQLPGFSSLPQTFFPNTLANRFRKLPGVTSREWRENDPDNKALALAEIEMQLR</sequence>
<feature type="signal peptide" evidence="1">
    <location>
        <begin position="1"/>
        <end position="21"/>
    </location>
</feature>
<dbReference type="Proteomes" id="UP000199550">
    <property type="component" value="Unassembled WGS sequence"/>
</dbReference>
<keyword evidence="1" id="KW-0732">Signal</keyword>
<dbReference type="AlphaFoldDB" id="A0A1I4DVQ1"/>
<evidence type="ECO:0000313" key="2">
    <source>
        <dbReference type="EMBL" id="SFK97495.1"/>
    </source>
</evidence>
<organism evidence="2 3">
    <name type="scientific">Loktanella salsilacus</name>
    <dbReference type="NCBI Taxonomy" id="195913"/>
    <lineage>
        <taxon>Bacteria</taxon>
        <taxon>Pseudomonadati</taxon>
        <taxon>Pseudomonadota</taxon>
        <taxon>Alphaproteobacteria</taxon>
        <taxon>Rhodobacterales</taxon>
        <taxon>Roseobacteraceae</taxon>
        <taxon>Loktanella</taxon>
    </lineage>
</organism>
<dbReference type="STRING" id="195913.SAMN04488004_105107"/>
<evidence type="ECO:0000256" key="1">
    <source>
        <dbReference type="SAM" id="SignalP"/>
    </source>
</evidence>
<evidence type="ECO:0008006" key="4">
    <source>
        <dbReference type="Google" id="ProtNLM"/>
    </source>
</evidence>
<dbReference type="GeneID" id="97892032"/>
<evidence type="ECO:0000313" key="3">
    <source>
        <dbReference type="Proteomes" id="UP000199550"/>
    </source>
</evidence>
<accession>A0A1I4DVQ1</accession>
<protein>
    <recommendedName>
        <fullName evidence="4">Lipoprotein</fullName>
    </recommendedName>
</protein>
<gene>
    <name evidence="2" type="ORF">SAMN04488004_105107</name>
</gene>
<name>A0A1I4DVQ1_9RHOB</name>
<dbReference type="EMBL" id="FOTF01000005">
    <property type="protein sequence ID" value="SFK97495.1"/>
    <property type="molecule type" value="Genomic_DNA"/>
</dbReference>
<feature type="chain" id="PRO_5011727811" description="Lipoprotein" evidence="1">
    <location>
        <begin position="22"/>
        <end position="204"/>
    </location>
</feature>
<dbReference type="PROSITE" id="PS51257">
    <property type="entry name" value="PROKAR_LIPOPROTEIN"/>
    <property type="match status" value="1"/>
</dbReference>